<name>A0A2N3IDM4_9BACT</name>
<evidence type="ECO:0000313" key="2">
    <source>
        <dbReference type="Proteomes" id="UP000233618"/>
    </source>
</evidence>
<protein>
    <submittedName>
        <fullName evidence="1">Uncharacterized protein</fullName>
    </submittedName>
</protein>
<keyword evidence="2" id="KW-1185">Reference proteome</keyword>
<sequence length="120" mass="13379">MCVIDLNSAIYVCLFLNLNRYQTSLCFVGTSLRLSAISLKCSGVSLKCSGASLQLRAIGQPKTDGAQINRKQQVRKWGGGGKKECLQALFQKPQICLPLLRVSRKYSGRRTEECFYSRIV</sequence>
<proteinExistence type="predicted"/>
<evidence type="ECO:0000313" key="1">
    <source>
        <dbReference type="EMBL" id="PKQ68399.1"/>
    </source>
</evidence>
<dbReference type="AlphaFoldDB" id="A0A2N3IDM4"/>
<gene>
    <name evidence="1" type="ORF">BZG01_04075</name>
</gene>
<accession>A0A2N3IDM4</accession>
<organism evidence="1 2">
    <name type="scientific">Labilibaculum manganireducens</name>
    <dbReference type="NCBI Taxonomy" id="1940525"/>
    <lineage>
        <taxon>Bacteria</taxon>
        <taxon>Pseudomonadati</taxon>
        <taxon>Bacteroidota</taxon>
        <taxon>Bacteroidia</taxon>
        <taxon>Marinilabiliales</taxon>
        <taxon>Marinifilaceae</taxon>
        <taxon>Labilibaculum</taxon>
    </lineage>
</organism>
<reference evidence="1 2" key="1">
    <citation type="journal article" date="2017" name="Front. Microbiol.">
        <title>Labilibaculum manganireducens gen. nov., sp. nov. and Labilibaculum filiforme sp. nov., Novel Bacteroidetes Isolated from Subsurface Sediments of the Baltic Sea.</title>
        <authorList>
            <person name="Vandieken V."/>
            <person name="Marshall I.P."/>
            <person name="Niemann H."/>
            <person name="Engelen B."/>
            <person name="Cypionka H."/>
        </authorList>
    </citation>
    <scope>NUCLEOTIDE SEQUENCE [LARGE SCALE GENOMIC DNA]</scope>
    <source>
        <strain evidence="1 2">59.10-2M</strain>
    </source>
</reference>
<dbReference type="EMBL" id="MVDE01000004">
    <property type="protein sequence ID" value="PKQ68399.1"/>
    <property type="molecule type" value="Genomic_DNA"/>
</dbReference>
<comment type="caution">
    <text evidence="1">The sequence shown here is derived from an EMBL/GenBank/DDBJ whole genome shotgun (WGS) entry which is preliminary data.</text>
</comment>
<dbReference type="Proteomes" id="UP000233618">
    <property type="component" value="Unassembled WGS sequence"/>
</dbReference>